<dbReference type="PRINTS" id="PR00723">
    <property type="entry name" value="SUBTILISIN"/>
</dbReference>
<evidence type="ECO:0000256" key="7">
    <source>
        <dbReference type="SAM" id="Phobius"/>
    </source>
</evidence>
<reference evidence="11" key="1">
    <citation type="submission" date="2016-10" db="EMBL/GenBank/DDBJ databases">
        <authorList>
            <person name="Varghese N."/>
            <person name="Submissions S."/>
        </authorList>
    </citation>
    <scope>NUCLEOTIDE SEQUENCE [LARGE SCALE GENOMIC DNA]</scope>
    <source>
        <strain evidence="11">DSM 45843</strain>
    </source>
</reference>
<dbReference type="Pfam" id="PF00082">
    <property type="entry name" value="Peptidase_S8"/>
    <property type="match status" value="1"/>
</dbReference>
<dbReference type="EMBL" id="FNIR01000015">
    <property type="protein sequence ID" value="SDP52529.1"/>
    <property type="molecule type" value="Genomic_DNA"/>
</dbReference>
<comment type="similarity">
    <text evidence="1 5">Belongs to the peptidase S8 family.</text>
</comment>
<protein>
    <submittedName>
        <fullName evidence="10">Serine protease, subtilisin family</fullName>
    </submittedName>
</protein>
<feature type="chain" id="PRO_5011627199" evidence="8">
    <location>
        <begin position="30"/>
        <end position="430"/>
    </location>
</feature>
<evidence type="ECO:0000256" key="3">
    <source>
        <dbReference type="ARBA" id="ARBA00022801"/>
    </source>
</evidence>
<dbReference type="RefSeq" id="WP_131801806.1">
    <property type="nucleotide sequence ID" value="NZ_FNIR01000015.1"/>
</dbReference>
<keyword evidence="4" id="KW-0720">Serine protease</keyword>
<comment type="caution">
    <text evidence="5">Lacks conserved residue(s) required for the propagation of feature annotation.</text>
</comment>
<dbReference type="Gene3D" id="3.40.50.200">
    <property type="entry name" value="Peptidase S8/S53 domain"/>
    <property type="match status" value="1"/>
</dbReference>
<evidence type="ECO:0000256" key="6">
    <source>
        <dbReference type="SAM" id="MobiDB-lite"/>
    </source>
</evidence>
<keyword evidence="8" id="KW-0732">Signal</keyword>
<dbReference type="PANTHER" id="PTHR43806:SF11">
    <property type="entry name" value="CEREVISIN-RELATED"/>
    <property type="match status" value="1"/>
</dbReference>
<keyword evidence="11" id="KW-1185">Reference proteome</keyword>
<keyword evidence="3" id="KW-0378">Hydrolase</keyword>
<proteinExistence type="inferred from homology"/>
<dbReference type="GO" id="GO:0006508">
    <property type="term" value="P:proteolysis"/>
    <property type="evidence" value="ECO:0007669"/>
    <property type="project" value="UniProtKB-KW"/>
</dbReference>
<evidence type="ECO:0000256" key="5">
    <source>
        <dbReference type="PROSITE-ProRule" id="PRU01240"/>
    </source>
</evidence>
<feature type="domain" description="Peptidase S8/S53" evidence="9">
    <location>
        <begin position="65"/>
        <end position="325"/>
    </location>
</feature>
<dbReference type="Proteomes" id="UP000199088">
    <property type="component" value="Unassembled WGS sequence"/>
</dbReference>
<evidence type="ECO:0000313" key="11">
    <source>
        <dbReference type="Proteomes" id="UP000199088"/>
    </source>
</evidence>
<evidence type="ECO:0000259" key="9">
    <source>
        <dbReference type="Pfam" id="PF00082"/>
    </source>
</evidence>
<keyword evidence="7" id="KW-0472">Membrane</keyword>
<dbReference type="PANTHER" id="PTHR43806">
    <property type="entry name" value="PEPTIDASE S8"/>
    <property type="match status" value="1"/>
</dbReference>
<organism evidence="10 11">
    <name type="scientific">Klenkia soli</name>
    <dbReference type="NCBI Taxonomy" id="1052260"/>
    <lineage>
        <taxon>Bacteria</taxon>
        <taxon>Bacillati</taxon>
        <taxon>Actinomycetota</taxon>
        <taxon>Actinomycetes</taxon>
        <taxon>Geodermatophilales</taxon>
        <taxon>Geodermatophilaceae</taxon>
        <taxon>Klenkia</taxon>
    </lineage>
</organism>
<name>A0A1H0TES8_9ACTN</name>
<keyword evidence="7" id="KW-1133">Transmembrane helix</keyword>
<evidence type="ECO:0000256" key="4">
    <source>
        <dbReference type="ARBA" id="ARBA00022825"/>
    </source>
</evidence>
<dbReference type="STRING" id="1052260.SAMN05660199_04134"/>
<dbReference type="InterPro" id="IPR023827">
    <property type="entry name" value="Peptidase_S8_Asp-AS"/>
</dbReference>
<dbReference type="GO" id="GO:0004252">
    <property type="term" value="F:serine-type endopeptidase activity"/>
    <property type="evidence" value="ECO:0007669"/>
    <property type="project" value="InterPro"/>
</dbReference>
<sequence length="430" mass="42022">MTLPGRLRIAAAALVAATATVGLGGPARAAQVCAQPPAPDSPQAAVPWAQQAWDPAGQVWPFSTGSGVTVAVLDTGVQTSNPQLSGRVTAGVDLVASGTADVDCVPHGSGLAGIVVAGQQAGTGLRGLAPDAQVLPVQVVDRAVTEPTGTPADPGLVAAGIGTAVAGGAQVVLVGPVGYTDDPRLAAAVQQALDAGVVVVAGVGDGHDAERDGEGPTAGSATPYPAAYPGVLGVAAVGTDGLRTDTSQVGDYVDLAAPGADVVSTGTTSQQVYQGTAFAAAFVAATAALVVAEPGLVPAGADRPAAVQARLQATALPAPAASGYGAGLLSPGRAVTEDLASSPPRQDAGYQPPPTDAAAAAAEVAAADAADRSAWWALAAGAVVLVSVLAGTLLRRARGRRWRTGRAAPPPREAEPEGFIPASALFDPPR</sequence>
<evidence type="ECO:0000256" key="2">
    <source>
        <dbReference type="ARBA" id="ARBA00022670"/>
    </source>
</evidence>
<dbReference type="InterPro" id="IPR015500">
    <property type="entry name" value="Peptidase_S8_subtilisin-rel"/>
</dbReference>
<feature type="region of interest" description="Disordered" evidence="6">
    <location>
        <begin position="336"/>
        <end position="356"/>
    </location>
</feature>
<accession>A0A1H0TES8</accession>
<gene>
    <name evidence="10" type="ORF">SAMN05660199_04134</name>
</gene>
<evidence type="ECO:0000256" key="8">
    <source>
        <dbReference type="SAM" id="SignalP"/>
    </source>
</evidence>
<evidence type="ECO:0000313" key="10">
    <source>
        <dbReference type="EMBL" id="SDP52529.1"/>
    </source>
</evidence>
<feature type="signal peptide" evidence="8">
    <location>
        <begin position="1"/>
        <end position="29"/>
    </location>
</feature>
<dbReference type="PROSITE" id="PS00136">
    <property type="entry name" value="SUBTILASE_ASP"/>
    <property type="match status" value="1"/>
</dbReference>
<dbReference type="InterPro" id="IPR000209">
    <property type="entry name" value="Peptidase_S8/S53_dom"/>
</dbReference>
<dbReference type="OrthoDB" id="5240330at2"/>
<dbReference type="PROSITE" id="PS51892">
    <property type="entry name" value="SUBTILASE"/>
    <property type="match status" value="1"/>
</dbReference>
<feature type="region of interest" description="Disordered" evidence="6">
    <location>
        <begin position="402"/>
        <end position="430"/>
    </location>
</feature>
<keyword evidence="7" id="KW-0812">Transmembrane</keyword>
<keyword evidence="2 10" id="KW-0645">Protease</keyword>
<dbReference type="InterPro" id="IPR036852">
    <property type="entry name" value="Peptidase_S8/S53_dom_sf"/>
</dbReference>
<evidence type="ECO:0000256" key="1">
    <source>
        <dbReference type="ARBA" id="ARBA00011073"/>
    </source>
</evidence>
<feature type="transmembrane region" description="Helical" evidence="7">
    <location>
        <begin position="374"/>
        <end position="394"/>
    </location>
</feature>
<dbReference type="SUPFAM" id="SSF52743">
    <property type="entry name" value="Subtilisin-like"/>
    <property type="match status" value="1"/>
</dbReference>
<dbReference type="InterPro" id="IPR050131">
    <property type="entry name" value="Peptidase_S8_subtilisin-like"/>
</dbReference>
<dbReference type="AlphaFoldDB" id="A0A1H0TES8"/>